<evidence type="ECO:0000313" key="2">
    <source>
        <dbReference type="EMBL" id="QGM27067.1"/>
    </source>
</evidence>
<gene>
    <name evidence="2" type="ORF">GJD93_04900</name>
    <name evidence="1" type="ORF">HX110_09430</name>
    <name evidence="3" type="ORF">J4G45_04885</name>
</gene>
<dbReference type="RefSeq" id="WP_004975492.1">
    <property type="nucleotide sequence ID" value="NZ_BBNL01000004.1"/>
</dbReference>
<reference evidence="4" key="1">
    <citation type="submission" date="2019-11" db="EMBL/GenBank/DDBJ databases">
        <title>Escherichia coli 1916D6.</title>
        <authorList>
            <person name="Yao H."/>
            <person name="Du X."/>
            <person name="Yu R."/>
            <person name="Li A."/>
        </authorList>
    </citation>
    <scope>NUCLEOTIDE SEQUENCE [LARGE SCALE GENOMIC DNA]</scope>
    <source>
        <strain evidence="4">19110F47</strain>
    </source>
</reference>
<proteinExistence type="predicted"/>
<dbReference type="GeneID" id="64223684"/>
<dbReference type="Proteomes" id="UP000663954">
    <property type="component" value="Chromosome"/>
</dbReference>
<evidence type="ECO:0000313" key="3">
    <source>
        <dbReference type="EMBL" id="QTD63037.1"/>
    </source>
</evidence>
<dbReference type="Proteomes" id="UP001174419">
    <property type="component" value="Unassembled WGS sequence"/>
</dbReference>
<dbReference type="EMBL" id="JACANG010000016">
    <property type="protein sequence ID" value="MDM1719342.1"/>
    <property type="molecule type" value="Genomic_DNA"/>
</dbReference>
<reference evidence="3 5" key="3">
    <citation type="journal article" date="2020" name="Front. Cell. Infect. Microbiol.">
        <title>Characterization of Three Porcine Acinetobacter towneri Strains Co-Harboring tet(X3) and bla OXA-58.</title>
        <authorList>
            <person name="Ma J."/>
            <person name="Wang J."/>
            <person name="Feng J."/>
            <person name="Liu Y."/>
            <person name="Yang B."/>
            <person name="Li R."/>
            <person name="Bai L."/>
            <person name="He T."/>
            <person name="Wang X."/>
            <person name="Yang Z."/>
        </authorList>
    </citation>
    <scope>NUCLEOTIDE SEQUENCE [LARGE SCALE GENOMIC DNA]</scope>
    <source>
        <strain evidence="3 5">GX5</strain>
    </source>
</reference>
<reference evidence="3" key="5">
    <citation type="submission" date="2021-03" db="EMBL/GenBank/DDBJ databases">
        <authorList>
            <person name="Ma J."/>
        </authorList>
    </citation>
    <scope>NUCLEOTIDE SEQUENCE</scope>
    <source>
        <strain evidence="3">GX5</strain>
    </source>
</reference>
<dbReference type="AlphaFoldDB" id="A0AAP4M3M9"/>
<evidence type="ECO:0000313" key="6">
    <source>
        <dbReference type="Proteomes" id="UP001174419"/>
    </source>
</evidence>
<dbReference type="EMBL" id="CP046045">
    <property type="protein sequence ID" value="QGM27067.1"/>
    <property type="molecule type" value="Genomic_DNA"/>
</dbReference>
<dbReference type="EMBL" id="CP071770">
    <property type="protein sequence ID" value="QTD63037.1"/>
    <property type="molecule type" value="Genomic_DNA"/>
</dbReference>
<dbReference type="Proteomes" id="UP000405075">
    <property type="component" value="Chromosome"/>
</dbReference>
<keyword evidence="5" id="KW-1185">Reference proteome</keyword>
<reference evidence="2" key="2">
    <citation type="submission" date="2019-11" db="EMBL/GenBank/DDBJ databases">
        <authorList>
            <person name="Yao H."/>
            <person name="Du X."/>
            <person name="Yu R."/>
            <person name="Li A."/>
        </authorList>
    </citation>
    <scope>NUCLEOTIDE SEQUENCE</scope>
    <source>
        <strain evidence="2">19110F47</strain>
    </source>
</reference>
<reference evidence="1" key="6">
    <citation type="journal article" date="2022" name="Sci. Total Environ.">
        <title>Prevalence, transmission, and molecular epidemiology of tet(X)-positive bacteria among humans, animals, and environmental niches in China: An epidemiological, and genomic-based study.</title>
        <authorList>
            <person name="Dong N."/>
            <person name="Zeng Y."/>
            <person name="Cai C."/>
            <person name="Sun C."/>
            <person name="Lu J."/>
            <person name="Liu C."/>
            <person name="Zhou H."/>
            <person name="Sun Q."/>
            <person name="Shu L."/>
            <person name="Wang H."/>
            <person name="Wang Y."/>
            <person name="Wang S."/>
            <person name="Wu C."/>
            <person name="Chan E.W."/>
            <person name="Chen G."/>
            <person name="Shen Z."/>
            <person name="Chen S."/>
            <person name="Zhang R."/>
        </authorList>
    </citation>
    <scope>NUCLEOTIDE SEQUENCE</scope>
    <source>
        <strain evidence="1">DF49-4</strain>
    </source>
</reference>
<evidence type="ECO:0000313" key="1">
    <source>
        <dbReference type="EMBL" id="MDM1719342.1"/>
    </source>
</evidence>
<reference evidence="1" key="4">
    <citation type="submission" date="2020-06" db="EMBL/GenBank/DDBJ databases">
        <authorList>
            <person name="Dong N."/>
        </authorList>
    </citation>
    <scope>NUCLEOTIDE SEQUENCE</scope>
    <source>
        <strain evidence="1">DF49-4</strain>
    </source>
</reference>
<organism evidence="1 6">
    <name type="scientific">Acinetobacter towneri</name>
    <dbReference type="NCBI Taxonomy" id="202956"/>
    <lineage>
        <taxon>Bacteria</taxon>
        <taxon>Pseudomonadati</taxon>
        <taxon>Pseudomonadota</taxon>
        <taxon>Gammaproteobacteria</taxon>
        <taxon>Moraxellales</taxon>
        <taxon>Moraxellaceae</taxon>
        <taxon>Acinetobacter</taxon>
    </lineage>
</organism>
<protein>
    <submittedName>
        <fullName evidence="1">Uncharacterized protein</fullName>
    </submittedName>
</protein>
<sequence>MREINMLNKLRISLKVQVANSLPMHQQNAVLKMQQTESRLANTPKLVLFRTDYLE</sequence>
<evidence type="ECO:0000313" key="5">
    <source>
        <dbReference type="Proteomes" id="UP000663954"/>
    </source>
</evidence>
<evidence type="ECO:0000313" key="4">
    <source>
        <dbReference type="Proteomes" id="UP000405075"/>
    </source>
</evidence>
<name>A0AAP4M3M9_9GAMM</name>
<accession>A0AAP4M3M9</accession>